<gene>
    <name evidence="1" type="ORF">HWI92_19970</name>
</gene>
<sequence length="114" mass="12714">MLATLLVLAAGARTWSDYAQPHASDYKAKKALAGHAQKAPAGDNEQAKFSAQSLDAVITPAISFDFAHYFYFTPQPAWQFVVALGIAKTSYRETFFLFTYFHRIFGRYIVTNAP</sequence>
<accession>A0ABX7IDQ7</accession>
<protein>
    <submittedName>
        <fullName evidence="1">Uncharacterized protein</fullName>
    </submittedName>
</protein>
<organism evidence="1 2">
    <name type="scientific">Dyadobacter sandarakinus</name>
    <dbReference type="NCBI Taxonomy" id="2747268"/>
    <lineage>
        <taxon>Bacteria</taxon>
        <taxon>Pseudomonadati</taxon>
        <taxon>Bacteroidota</taxon>
        <taxon>Cytophagia</taxon>
        <taxon>Cytophagales</taxon>
        <taxon>Spirosomataceae</taxon>
        <taxon>Dyadobacter</taxon>
    </lineage>
</organism>
<name>A0ABX7IDQ7_9BACT</name>
<reference evidence="1 2" key="1">
    <citation type="submission" date="2020-06" db="EMBL/GenBank/DDBJ databases">
        <title>Dyadobacter sandarakinus sp. nov., isolated from the soil of the Arctic Yellow River Station.</title>
        <authorList>
            <person name="Zhang Y."/>
            <person name="Peng F."/>
        </authorList>
    </citation>
    <scope>NUCLEOTIDE SEQUENCE [LARGE SCALE GENOMIC DNA]</scope>
    <source>
        <strain evidence="1 2">Q3-56</strain>
    </source>
</reference>
<proteinExistence type="predicted"/>
<evidence type="ECO:0000313" key="2">
    <source>
        <dbReference type="Proteomes" id="UP000612680"/>
    </source>
</evidence>
<dbReference type="EMBL" id="CP056775">
    <property type="protein sequence ID" value="QRR04284.1"/>
    <property type="molecule type" value="Genomic_DNA"/>
</dbReference>
<dbReference type="Proteomes" id="UP000612680">
    <property type="component" value="Chromosome"/>
</dbReference>
<keyword evidence="2" id="KW-1185">Reference proteome</keyword>
<evidence type="ECO:0000313" key="1">
    <source>
        <dbReference type="EMBL" id="QRR04284.1"/>
    </source>
</evidence>